<dbReference type="GO" id="GO:0016651">
    <property type="term" value="F:oxidoreductase activity, acting on NAD(P)H"/>
    <property type="evidence" value="ECO:0007669"/>
    <property type="project" value="TreeGrafter"/>
</dbReference>
<sequence length="322" mass="35093">MKKVFFYETGMPNDVLRVEEVAVPVPKEGEVLIRVTARNINPADIMFIRGMYGIQPVLPSPAGFEAAGVIEDARDCAKFKSGDRVLFSMVGAWAELVCLPAHFLIPVPPGMSDEVACQAFINPLTAYGMLDRAGLKAGDWLLLTAGASAFSKLVIQLAKLRGVRVICTVRREEQVAPLLRLGAAAVVNTEREKLQLRVQEITDKSGVSVVFDAVGGTLGARALTCLRPKGRMLVYGLLSLESIPLNSGLLIFRDLKVEGFWLTSYLEELDRGARETAFGEVLSLLQRGDVAVDVEQTFPLEQVHLALEAFEKPGRSGKILLV</sequence>
<dbReference type="Pfam" id="PF08240">
    <property type="entry name" value="ADH_N"/>
    <property type="match status" value="1"/>
</dbReference>
<evidence type="ECO:0000256" key="1">
    <source>
        <dbReference type="ARBA" id="ARBA00022857"/>
    </source>
</evidence>
<dbReference type="InterPro" id="IPR013154">
    <property type="entry name" value="ADH-like_N"/>
</dbReference>
<gene>
    <name evidence="4" type="ORF">ADIS_1484</name>
</gene>
<evidence type="ECO:0000313" key="4">
    <source>
        <dbReference type="EMBL" id="EON77945.1"/>
    </source>
</evidence>
<dbReference type="GO" id="GO:0070402">
    <property type="term" value="F:NADPH binding"/>
    <property type="evidence" value="ECO:0007669"/>
    <property type="project" value="TreeGrafter"/>
</dbReference>
<dbReference type="RefSeq" id="WP_010853627.1">
    <property type="nucleotide sequence ID" value="NZ_AQHR01000044.1"/>
</dbReference>
<evidence type="ECO:0000256" key="2">
    <source>
        <dbReference type="ARBA" id="ARBA00023002"/>
    </source>
</evidence>
<feature type="domain" description="Enoyl reductase (ER)" evidence="3">
    <location>
        <begin position="10"/>
        <end position="321"/>
    </location>
</feature>
<keyword evidence="2" id="KW-0560">Oxidoreductase</keyword>
<name>R7ZUX6_9BACT</name>
<dbReference type="SUPFAM" id="SSF51735">
    <property type="entry name" value="NAD(P)-binding Rossmann-fold domains"/>
    <property type="match status" value="1"/>
</dbReference>
<evidence type="ECO:0000259" key="3">
    <source>
        <dbReference type="SMART" id="SM00829"/>
    </source>
</evidence>
<dbReference type="EMBL" id="AQHR01000044">
    <property type="protein sequence ID" value="EON77945.1"/>
    <property type="molecule type" value="Genomic_DNA"/>
</dbReference>
<dbReference type="PATRIC" id="fig|1288963.3.peg.1477"/>
<dbReference type="Pfam" id="PF00107">
    <property type="entry name" value="ADH_zinc_N"/>
    <property type="match status" value="1"/>
</dbReference>
<dbReference type="Gene3D" id="3.90.180.10">
    <property type="entry name" value="Medium-chain alcohol dehydrogenases, catalytic domain"/>
    <property type="match status" value="1"/>
</dbReference>
<dbReference type="CDD" id="cd05282">
    <property type="entry name" value="ETR_like"/>
    <property type="match status" value="1"/>
</dbReference>
<reference evidence="4 5" key="1">
    <citation type="submission" date="2013-02" db="EMBL/GenBank/DDBJ databases">
        <title>A novel strain isolated from Lonar lake, Maharashtra, India.</title>
        <authorList>
            <person name="Singh A."/>
        </authorList>
    </citation>
    <scope>NUCLEOTIDE SEQUENCE [LARGE SCALE GENOMIC DNA]</scope>
    <source>
        <strain evidence="4 5">AK24</strain>
    </source>
</reference>
<proteinExistence type="predicted"/>
<dbReference type="PANTHER" id="PTHR48106:SF2">
    <property type="entry name" value="ZN2+-BINDING DEHYDROGENASE"/>
    <property type="match status" value="1"/>
</dbReference>
<dbReference type="OrthoDB" id="9787435at2"/>
<dbReference type="InterPro" id="IPR013149">
    <property type="entry name" value="ADH-like_C"/>
</dbReference>
<dbReference type="SUPFAM" id="SSF50129">
    <property type="entry name" value="GroES-like"/>
    <property type="match status" value="1"/>
</dbReference>
<evidence type="ECO:0000313" key="5">
    <source>
        <dbReference type="Proteomes" id="UP000013909"/>
    </source>
</evidence>
<keyword evidence="5" id="KW-1185">Reference proteome</keyword>
<dbReference type="STRING" id="1232681.ADIS_1484"/>
<dbReference type="InterPro" id="IPR020843">
    <property type="entry name" value="ER"/>
</dbReference>
<accession>R7ZUX6</accession>
<protein>
    <submittedName>
        <fullName evidence="4">NADPH quinone reductase or Zn-dependent oxidoreductase</fullName>
    </submittedName>
</protein>
<dbReference type="InterPro" id="IPR036291">
    <property type="entry name" value="NAD(P)-bd_dom_sf"/>
</dbReference>
<dbReference type="SMART" id="SM00829">
    <property type="entry name" value="PKS_ER"/>
    <property type="match status" value="1"/>
</dbReference>
<dbReference type="InterPro" id="IPR011032">
    <property type="entry name" value="GroES-like_sf"/>
</dbReference>
<keyword evidence="1" id="KW-0521">NADP</keyword>
<dbReference type="AlphaFoldDB" id="R7ZUX6"/>
<dbReference type="PANTHER" id="PTHR48106">
    <property type="entry name" value="QUINONE OXIDOREDUCTASE PIG3-RELATED"/>
    <property type="match status" value="1"/>
</dbReference>
<dbReference type="Gene3D" id="3.40.50.720">
    <property type="entry name" value="NAD(P)-binding Rossmann-like Domain"/>
    <property type="match status" value="1"/>
</dbReference>
<organism evidence="4 5">
    <name type="scientific">Lunatimonas lonarensis</name>
    <dbReference type="NCBI Taxonomy" id="1232681"/>
    <lineage>
        <taxon>Bacteria</taxon>
        <taxon>Pseudomonadati</taxon>
        <taxon>Bacteroidota</taxon>
        <taxon>Cytophagia</taxon>
        <taxon>Cytophagales</taxon>
        <taxon>Cyclobacteriaceae</taxon>
    </lineage>
</organism>
<comment type="caution">
    <text evidence="4">The sequence shown here is derived from an EMBL/GenBank/DDBJ whole genome shotgun (WGS) entry which is preliminary data.</text>
</comment>
<dbReference type="Proteomes" id="UP000013909">
    <property type="component" value="Unassembled WGS sequence"/>
</dbReference>